<keyword evidence="3" id="KW-0804">Transcription</keyword>
<dbReference type="Pfam" id="PF13392">
    <property type="entry name" value="HNH_3"/>
    <property type="match status" value="1"/>
</dbReference>
<dbReference type="InterPro" id="IPR016177">
    <property type="entry name" value="DNA-bd_dom_sf"/>
</dbReference>
<dbReference type="Gene3D" id="3.30.730.10">
    <property type="entry name" value="AP2/ERF domain"/>
    <property type="match status" value="1"/>
</dbReference>
<dbReference type="InterPro" id="IPR036955">
    <property type="entry name" value="AP2/ERF_dom_sf"/>
</dbReference>
<evidence type="ECO:0000256" key="3">
    <source>
        <dbReference type="ARBA" id="ARBA00023163"/>
    </source>
</evidence>
<evidence type="ECO:0000313" key="6">
    <source>
        <dbReference type="Proteomes" id="UP000316426"/>
    </source>
</evidence>
<gene>
    <name evidence="5" type="ORF">Spa11_06540</name>
</gene>
<dbReference type="SUPFAM" id="SSF54060">
    <property type="entry name" value="His-Me finger endonucleases"/>
    <property type="match status" value="1"/>
</dbReference>
<dbReference type="RefSeq" id="WP_145107619.1">
    <property type="nucleotide sequence ID" value="NZ_CP036349.1"/>
</dbReference>
<accession>A0A518K3W5</accession>
<dbReference type="GO" id="GO:0003700">
    <property type="term" value="F:DNA-binding transcription factor activity"/>
    <property type="evidence" value="ECO:0007669"/>
    <property type="project" value="InterPro"/>
</dbReference>
<evidence type="ECO:0000313" key="5">
    <source>
        <dbReference type="EMBL" id="QDV72476.1"/>
    </source>
</evidence>
<dbReference type="Gene3D" id="3.90.75.20">
    <property type="match status" value="1"/>
</dbReference>
<organism evidence="5 6">
    <name type="scientific">Botrimarina mediterranea</name>
    <dbReference type="NCBI Taxonomy" id="2528022"/>
    <lineage>
        <taxon>Bacteria</taxon>
        <taxon>Pseudomonadati</taxon>
        <taxon>Planctomycetota</taxon>
        <taxon>Planctomycetia</taxon>
        <taxon>Pirellulales</taxon>
        <taxon>Lacipirellulaceae</taxon>
        <taxon>Botrimarina</taxon>
    </lineage>
</organism>
<reference evidence="5 6" key="1">
    <citation type="submission" date="2019-02" db="EMBL/GenBank/DDBJ databases">
        <title>Deep-cultivation of Planctomycetes and their phenomic and genomic characterization uncovers novel biology.</title>
        <authorList>
            <person name="Wiegand S."/>
            <person name="Jogler M."/>
            <person name="Boedeker C."/>
            <person name="Pinto D."/>
            <person name="Vollmers J."/>
            <person name="Rivas-Marin E."/>
            <person name="Kohn T."/>
            <person name="Peeters S.H."/>
            <person name="Heuer A."/>
            <person name="Rast P."/>
            <person name="Oberbeckmann S."/>
            <person name="Bunk B."/>
            <person name="Jeske O."/>
            <person name="Meyerdierks A."/>
            <person name="Storesund J.E."/>
            <person name="Kallscheuer N."/>
            <person name="Luecker S."/>
            <person name="Lage O.M."/>
            <person name="Pohl T."/>
            <person name="Merkel B.J."/>
            <person name="Hornburger P."/>
            <person name="Mueller R.-W."/>
            <person name="Bruemmer F."/>
            <person name="Labrenz M."/>
            <person name="Spormann A.M."/>
            <person name="Op den Camp H."/>
            <person name="Overmann J."/>
            <person name="Amann R."/>
            <person name="Jetten M.S.M."/>
            <person name="Mascher T."/>
            <person name="Medema M.H."/>
            <person name="Devos D.P."/>
            <person name="Kaster A.-K."/>
            <person name="Ovreas L."/>
            <person name="Rohde M."/>
            <person name="Galperin M.Y."/>
            <person name="Jogler C."/>
        </authorList>
    </citation>
    <scope>NUCLEOTIDE SEQUENCE [LARGE SCALE GENOMIC DNA]</scope>
    <source>
        <strain evidence="5 6">Spa11</strain>
    </source>
</reference>
<keyword evidence="2" id="KW-0238">DNA-binding</keyword>
<keyword evidence="6" id="KW-1185">Reference proteome</keyword>
<keyword evidence="1" id="KW-0805">Transcription regulation</keyword>
<dbReference type="AlphaFoldDB" id="A0A518K3W5"/>
<evidence type="ECO:0000259" key="4">
    <source>
        <dbReference type="PROSITE" id="PS51032"/>
    </source>
</evidence>
<dbReference type="EMBL" id="CP036349">
    <property type="protein sequence ID" value="QDV72476.1"/>
    <property type="molecule type" value="Genomic_DNA"/>
</dbReference>
<dbReference type="PROSITE" id="PS51032">
    <property type="entry name" value="AP2_ERF"/>
    <property type="match status" value="1"/>
</dbReference>
<evidence type="ECO:0000256" key="2">
    <source>
        <dbReference type="ARBA" id="ARBA00023125"/>
    </source>
</evidence>
<dbReference type="InterPro" id="IPR001471">
    <property type="entry name" value="AP2/ERF_dom"/>
</dbReference>
<sequence>MREIPLTQGKFALVDDEDYDRLVSRGSWFFQAEGYAVRNERRPGGGQQMVKMHRLIMNAPDGFDVDHINNDKLDNRRVNLRLCSRAQNCRNRGPQANNPSGLKGVFFDRQHRRWTAQIRFDQRRYFLGRFTNPFDAAAAYDRAAKQHFGEFAWLNGSTFVCPVRLASLAFPTIIQPPQTQRLAAVAEPIPLEEILCCPV</sequence>
<evidence type="ECO:0000256" key="1">
    <source>
        <dbReference type="ARBA" id="ARBA00023015"/>
    </source>
</evidence>
<dbReference type="KEGG" id="bmei:Spa11_06540"/>
<protein>
    <submittedName>
        <fullName evidence="5">AP2 domain protein</fullName>
    </submittedName>
</protein>
<dbReference type="SUPFAM" id="SSF54171">
    <property type="entry name" value="DNA-binding domain"/>
    <property type="match status" value="1"/>
</dbReference>
<feature type="domain" description="AP2/ERF" evidence="4">
    <location>
        <begin position="101"/>
        <end position="157"/>
    </location>
</feature>
<dbReference type="InterPro" id="IPR044925">
    <property type="entry name" value="His-Me_finger_sf"/>
</dbReference>
<dbReference type="InterPro" id="IPR003615">
    <property type="entry name" value="HNH_nuc"/>
</dbReference>
<dbReference type="GO" id="GO:0003677">
    <property type="term" value="F:DNA binding"/>
    <property type="evidence" value="ECO:0007669"/>
    <property type="project" value="UniProtKB-KW"/>
</dbReference>
<dbReference type="Proteomes" id="UP000316426">
    <property type="component" value="Chromosome"/>
</dbReference>
<name>A0A518K3W5_9BACT</name>
<proteinExistence type="predicted"/>